<dbReference type="Pfam" id="PF05615">
    <property type="entry name" value="THOC7"/>
    <property type="match status" value="1"/>
</dbReference>
<evidence type="ECO:0000256" key="1">
    <source>
        <dbReference type="ARBA" id="ARBA00004123"/>
    </source>
</evidence>
<evidence type="ECO:0000256" key="3">
    <source>
        <dbReference type="SAM" id="Coils"/>
    </source>
</evidence>
<feature type="compositionally biased region" description="Low complexity" evidence="4">
    <location>
        <begin position="280"/>
        <end position="294"/>
    </location>
</feature>
<evidence type="ECO:0000313" key="5">
    <source>
        <dbReference type="EMBL" id="KAF7301814.1"/>
    </source>
</evidence>
<evidence type="ECO:0000256" key="4">
    <source>
        <dbReference type="SAM" id="MobiDB-lite"/>
    </source>
</evidence>
<reference evidence="5" key="1">
    <citation type="submission" date="2020-05" db="EMBL/GenBank/DDBJ databases">
        <title>Mycena genomes resolve the evolution of fungal bioluminescence.</title>
        <authorList>
            <person name="Tsai I.J."/>
        </authorList>
    </citation>
    <scope>NUCLEOTIDE SEQUENCE</scope>
    <source>
        <strain evidence="5">171206Taipei</strain>
    </source>
</reference>
<feature type="region of interest" description="Disordered" evidence="4">
    <location>
        <begin position="213"/>
        <end position="294"/>
    </location>
</feature>
<keyword evidence="6" id="KW-1185">Reference proteome</keyword>
<protein>
    <submittedName>
        <fullName evidence="5">THO complex 7</fullName>
    </submittedName>
</protein>
<dbReference type="GeneID" id="59346686"/>
<name>A0A8H6W189_9AGAR</name>
<comment type="subcellular location">
    <subcellularLocation>
        <location evidence="1">Nucleus</location>
    </subcellularLocation>
</comment>
<comment type="caution">
    <text evidence="5">The sequence shown here is derived from an EMBL/GenBank/DDBJ whole genome shotgun (WGS) entry which is preliminary data.</text>
</comment>
<dbReference type="AlphaFoldDB" id="A0A8H6W189"/>
<dbReference type="GO" id="GO:0000445">
    <property type="term" value="C:THO complex part of transcription export complex"/>
    <property type="evidence" value="ECO:0007669"/>
    <property type="project" value="InterPro"/>
</dbReference>
<dbReference type="OrthoDB" id="205166at2759"/>
<dbReference type="GO" id="GO:0006397">
    <property type="term" value="P:mRNA processing"/>
    <property type="evidence" value="ECO:0007669"/>
    <property type="project" value="InterPro"/>
</dbReference>
<evidence type="ECO:0000256" key="2">
    <source>
        <dbReference type="ARBA" id="ARBA00023242"/>
    </source>
</evidence>
<keyword evidence="3" id="KW-0175">Coiled coil</keyword>
<dbReference type="Proteomes" id="UP000636479">
    <property type="component" value="Unassembled WGS sequence"/>
</dbReference>
<dbReference type="RefSeq" id="XP_037219814.1">
    <property type="nucleotide sequence ID" value="XM_037364170.1"/>
</dbReference>
<feature type="compositionally biased region" description="Acidic residues" evidence="4">
    <location>
        <begin position="248"/>
        <end position="259"/>
    </location>
</feature>
<organism evidence="5 6">
    <name type="scientific">Mycena indigotica</name>
    <dbReference type="NCBI Taxonomy" id="2126181"/>
    <lineage>
        <taxon>Eukaryota</taxon>
        <taxon>Fungi</taxon>
        <taxon>Dikarya</taxon>
        <taxon>Basidiomycota</taxon>
        <taxon>Agaricomycotina</taxon>
        <taxon>Agaricomycetes</taxon>
        <taxon>Agaricomycetidae</taxon>
        <taxon>Agaricales</taxon>
        <taxon>Marasmiineae</taxon>
        <taxon>Mycenaceae</taxon>
        <taxon>Mycena</taxon>
    </lineage>
</organism>
<gene>
    <name evidence="5" type="ORF">MIND_00747200</name>
</gene>
<sequence>MASQSTSIVPLTAEEEDRIILERITNDERPLRRVMRKLQNYHNVAYPHLFPYMAAADASGPTVDNAKEALIIELASFRLMLRKGAMICEAEARQVEEYKKEKERIDLEHGTLRGQIEQLKTNLEREQMRRRRKMEYDFVAEKVNTLPSREELEASIHSLENDMTTIRAEHEAQDKAILAQQAALDQIIENLEALRALGRGVDQDIALVAGDATADTPAPEEAPTEAQTTEKVEEAEEGEDESNKQKTEDDDIEMGELEEPEKKGKKKRDEELEEGEASDSSDLSSILSDVPENI</sequence>
<feature type="compositionally biased region" description="Low complexity" evidence="4">
    <location>
        <begin position="213"/>
        <end position="229"/>
    </location>
</feature>
<feature type="coiled-coil region" evidence="3">
    <location>
        <begin position="88"/>
        <end position="169"/>
    </location>
</feature>
<proteinExistence type="predicted"/>
<dbReference type="InterPro" id="IPR008501">
    <property type="entry name" value="THOC7/Mft1"/>
</dbReference>
<dbReference type="EMBL" id="JACAZF010000006">
    <property type="protein sequence ID" value="KAF7301814.1"/>
    <property type="molecule type" value="Genomic_DNA"/>
</dbReference>
<evidence type="ECO:0000313" key="6">
    <source>
        <dbReference type="Proteomes" id="UP000636479"/>
    </source>
</evidence>
<accession>A0A8H6W189</accession>
<keyword evidence="2" id="KW-0539">Nucleus</keyword>